<protein>
    <submittedName>
        <fullName evidence="2">Uncharacterized protein</fullName>
    </submittedName>
</protein>
<reference evidence="3" key="1">
    <citation type="submission" date="2024-07" db="EMBL/GenBank/DDBJ databases">
        <title>Two chromosome-level genome assemblies of Korean endemic species Abeliophyllum distichum and Forsythia ovata (Oleaceae).</title>
        <authorList>
            <person name="Jang H."/>
        </authorList>
    </citation>
    <scope>NUCLEOTIDE SEQUENCE [LARGE SCALE GENOMIC DNA]</scope>
</reference>
<evidence type="ECO:0000313" key="3">
    <source>
        <dbReference type="Proteomes" id="UP001604277"/>
    </source>
</evidence>
<dbReference type="EMBL" id="JBFOLJ010000001">
    <property type="protein sequence ID" value="KAL2558791.1"/>
    <property type="molecule type" value="Genomic_DNA"/>
</dbReference>
<organism evidence="2 3">
    <name type="scientific">Forsythia ovata</name>
    <dbReference type="NCBI Taxonomy" id="205694"/>
    <lineage>
        <taxon>Eukaryota</taxon>
        <taxon>Viridiplantae</taxon>
        <taxon>Streptophyta</taxon>
        <taxon>Embryophyta</taxon>
        <taxon>Tracheophyta</taxon>
        <taxon>Spermatophyta</taxon>
        <taxon>Magnoliopsida</taxon>
        <taxon>eudicotyledons</taxon>
        <taxon>Gunneridae</taxon>
        <taxon>Pentapetalae</taxon>
        <taxon>asterids</taxon>
        <taxon>lamiids</taxon>
        <taxon>Lamiales</taxon>
        <taxon>Oleaceae</taxon>
        <taxon>Forsythieae</taxon>
        <taxon>Forsythia</taxon>
    </lineage>
</organism>
<dbReference type="Proteomes" id="UP001604277">
    <property type="component" value="Unassembled WGS sequence"/>
</dbReference>
<comment type="caution">
    <text evidence="2">The sequence shown here is derived from an EMBL/GenBank/DDBJ whole genome shotgun (WGS) entry which is preliminary data.</text>
</comment>
<feature type="region of interest" description="Disordered" evidence="1">
    <location>
        <begin position="1"/>
        <end position="40"/>
    </location>
</feature>
<proteinExistence type="predicted"/>
<sequence>MAKRGRVTHPLEKTDGSTQSSRGSTQTSTPDPYSQTKQKLSAPSAIEAAYVHKYWTPTWVKAVDNTDLSEFVKMAVMSTARSSVLNCELYKILAENDNEPSKVVSS</sequence>
<name>A0ABD1X9Z1_9LAMI</name>
<gene>
    <name evidence="2" type="ORF">Fot_03530</name>
</gene>
<accession>A0ABD1X9Z1</accession>
<dbReference type="AlphaFoldDB" id="A0ABD1X9Z1"/>
<feature type="compositionally biased region" description="Low complexity" evidence="1">
    <location>
        <begin position="16"/>
        <end position="29"/>
    </location>
</feature>
<feature type="compositionally biased region" description="Polar residues" evidence="1">
    <location>
        <begin position="30"/>
        <end position="40"/>
    </location>
</feature>
<keyword evidence="3" id="KW-1185">Reference proteome</keyword>
<evidence type="ECO:0000313" key="2">
    <source>
        <dbReference type="EMBL" id="KAL2558791.1"/>
    </source>
</evidence>
<evidence type="ECO:0000256" key="1">
    <source>
        <dbReference type="SAM" id="MobiDB-lite"/>
    </source>
</evidence>